<feature type="signal peptide" evidence="2">
    <location>
        <begin position="1"/>
        <end position="23"/>
    </location>
</feature>
<feature type="region of interest" description="Disordered" evidence="1">
    <location>
        <begin position="477"/>
        <end position="496"/>
    </location>
</feature>
<evidence type="ECO:0000256" key="2">
    <source>
        <dbReference type="SAM" id="SignalP"/>
    </source>
</evidence>
<feature type="chain" id="PRO_5023100259" evidence="2">
    <location>
        <begin position="24"/>
        <end position="545"/>
    </location>
</feature>
<evidence type="ECO:0000256" key="1">
    <source>
        <dbReference type="SAM" id="MobiDB-lite"/>
    </source>
</evidence>
<name>A0A5C5ZEX5_9BACT</name>
<sequence precursor="true">MSNTSLAARVIGLCVLLCSTGLARPITEPHAIEINPTEFRSAVFGPTVWDEGLDREEIDSQLTHHFAAVVETLERNRNYSLLVALWRAEAVSRTEWTYSQRRQALRELASRRELQMHRLRYYAERGLFPQNQGESASAAPIFVDQHGTHCAVGFLIHCDGLDGVVAQIVARDNLVRVMDVRGGPLATWLLTSGLTQEEAGIIQPGYPLALDATLQDFATPGTVVVSNGMTLTELSWKRVEVAIDSSVYPTLPAAVDYAWASGLSRLASVSPISTSAAGALLVAGDFTTPFSEIHYVNRLDSLLYVGPRDSIFGTLLGGRIGNFPDGYAQLIQTEFVLQAGEGRIESFGVAHHPSYENGRRDGIGLLRTVSEIYDADSNELIALNQFERSDTDFDLGNLAGYNLLSSEVSTVGAKRVRVKSYSMSLAPNAAGNEPEVHSYFFEFGSHPVPEPHAVALTVLAVPAMGCRRRRKNLDNKISSVPQRSTPPRGAVWAAGQRSPRRPLPLLRGRASAPARSAALRRAGESLRCSRRLGRTAARQSSRGWC</sequence>
<dbReference type="AlphaFoldDB" id="A0A5C5ZEX5"/>
<accession>A0A5C5ZEX5</accession>
<keyword evidence="4" id="KW-1185">Reference proteome</keyword>
<dbReference type="Proteomes" id="UP000318478">
    <property type="component" value="Unassembled WGS sequence"/>
</dbReference>
<comment type="caution">
    <text evidence="3">The sequence shown here is derived from an EMBL/GenBank/DDBJ whole genome shotgun (WGS) entry which is preliminary data.</text>
</comment>
<organism evidence="3 4">
    <name type="scientific">Posidoniimonas polymericola</name>
    <dbReference type="NCBI Taxonomy" id="2528002"/>
    <lineage>
        <taxon>Bacteria</taxon>
        <taxon>Pseudomonadati</taxon>
        <taxon>Planctomycetota</taxon>
        <taxon>Planctomycetia</taxon>
        <taxon>Pirellulales</taxon>
        <taxon>Lacipirellulaceae</taxon>
        <taxon>Posidoniimonas</taxon>
    </lineage>
</organism>
<keyword evidence="2" id="KW-0732">Signal</keyword>
<protein>
    <submittedName>
        <fullName evidence="3">Uncharacterized protein</fullName>
    </submittedName>
</protein>
<evidence type="ECO:0000313" key="4">
    <source>
        <dbReference type="Proteomes" id="UP000318478"/>
    </source>
</evidence>
<gene>
    <name evidence="3" type="ORF">Pla123a_05230</name>
</gene>
<evidence type="ECO:0000313" key="3">
    <source>
        <dbReference type="EMBL" id="TWT85716.1"/>
    </source>
</evidence>
<dbReference type="EMBL" id="SJPO01000001">
    <property type="protein sequence ID" value="TWT85716.1"/>
    <property type="molecule type" value="Genomic_DNA"/>
</dbReference>
<proteinExistence type="predicted"/>
<reference evidence="3 4" key="1">
    <citation type="submission" date="2019-02" db="EMBL/GenBank/DDBJ databases">
        <title>Deep-cultivation of Planctomycetes and their phenomic and genomic characterization uncovers novel biology.</title>
        <authorList>
            <person name="Wiegand S."/>
            <person name="Jogler M."/>
            <person name="Boedeker C."/>
            <person name="Pinto D."/>
            <person name="Vollmers J."/>
            <person name="Rivas-Marin E."/>
            <person name="Kohn T."/>
            <person name="Peeters S.H."/>
            <person name="Heuer A."/>
            <person name="Rast P."/>
            <person name="Oberbeckmann S."/>
            <person name="Bunk B."/>
            <person name="Jeske O."/>
            <person name="Meyerdierks A."/>
            <person name="Storesund J.E."/>
            <person name="Kallscheuer N."/>
            <person name="Luecker S."/>
            <person name="Lage O.M."/>
            <person name="Pohl T."/>
            <person name="Merkel B.J."/>
            <person name="Hornburger P."/>
            <person name="Mueller R.-W."/>
            <person name="Bruemmer F."/>
            <person name="Labrenz M."/>
            <person name="Spormann A.M."/>
            <person name="Op Den Camp H."/>
            <person name="Overmann J."/>
            <person name="Amann R."/>
            <person name="Jetten M.S.M."/>
            <person name="Mascher T."/>
            <person name="Medema M.H."/>
            <person name="Devos D.P."/>
            <person name="Kaster A.-K."/>
            <person name="Ovreas L."/>
            <person name="Rohde M."/>
            <person name="Galperin M.Y."/>
            <person name="Jogler C."/>
        </authorList>
    </citation>
    <scope>NUCLEOTIDE SEQUENCE [LARGE SCALE GENOMIC DNA]</scope>
    <source>
        <strain evidence="3 4">Pla123a</strain>
    </source>
</reference>